<dbReference type="AlphaFoldDB" id="A0A0W7TSB0"/>
<proteinExistence type="predicted"/>
<protein>
    <submittedName>
        <fullName evidence="1">Uncharacterized protein</fullName>
    </submittedName>
</protein>
<reference evidence="1 2" key="1">
    <citation type="submission" date="2015-10" db="EMBL/GenBank/DDBJ databases">
        <title>A novel member of the family Ruminococcaceae isolated from human faeces.</title>
        <authorList>
            <person name="Shkoporov A.N."/>
            <person name="Chaplin A.V."/>
            <person name="Motuzova O.V."/>
            <person name="Kafarskaia L.I."/>
            <person name="Efimov B.A."/>
        </authorList>
    </citation>
    <scope>NUCLEOTIDE SEQUENCE [LARGE SCALE GENOMIC DNA]</scope>
    <source>
        <strain evidence="1 2">668</strain>
    </source>
</reference>
<evidence type="ECO:0000313" key="1">
    <source>
        <dbReference type="EMBL" id="KUE76691.1"/>
    </source>
</evidence>
<sequence length="87" mass="9316">MCKPSFACFGGVLPPVFGEQSPNPGGIPAPVDKELPPARFLSKMEHSLLNNREKTAGFCKGFSHIGEKKEARPASVWKLTAAFTGTV</sequence>
<organism evidence="1 2">
    <name type="scientific">Ruthenibacterium lactatiformans</name>
    <dbReference type="NCBI Taxonomy" id="1550024"/>
    <lineage>
        <taxon>Bacteria</taxon>
        <taxon>Bacillati</taxon>
        <taxon>Bacillota</taxon>
        <taxon>Clostridia</taxon>
        <taxon>Eubacteriales</taxon>
        <taxon>Oscillospiraceae</taxon>
        <taxon>Ruthenibacterium</taxon>
    </lineage>
</organism>
<evidence type="ECO:0000313" key="2">
    <source>
        <dbReference type="Proteomes" id="UP000053433"/>
    </source>
</evidence>
<gene>
    <name evidence="1" type="ORF">ASJ35_06675</name>
</gene>
<dbReference type="Proteomes" id="UP000053433">
    <property type="component" value="Unassembled WGS sequence"/>
</dbReference>
<comment type="caution">
    <text evidence="1">The sequence shown here is derived from an EMBL/GenBank/DDBJ whole genome shotgun (WGS) entry which is preliminary data.</text>
</comment>
<name>A0A0W7TSB0_9FIRM</name>
<accession>A0A0W7TSB0</accession>
<dbReference type="EMBL" id="LMUA01000007">
    <property type="protein sequence ID" value="KUE76691.1"/>
    <property type="molecule type" value="Genomic_DNA"/>
</dbReference>